<dbReference type="InterPro" id="IPR045058">
    <property type="entry name" value="GIMA/IAN/Toc"/>
</dbReference>
<evidence type="ECO:0000256" key="5">
    <source>
        <dbReference type="SAM" id="Phobius"/>
    </source>
</evidence>
<dbReference type="Pfam" id="PF04548">
    <property type="entry name" value="AIG1"/>
    <property type="match status" value="1"/>
</dbReference>
<feature type="transmembrane region" description="Helical" evidence="5">
    <location>
        <begin position="347"/>
        <end position="370"/>
    </location>
</feature>
<dbReference type="CDD" id="cd01852">
    <property type="entry name" value="AIG1"/>
    <property type="match status" value="1"/>
</dbReference>
<accession>A0A3Q3D717</accession>
<name>A0A3Q3D717_HIPCM</name>
<dbReference type="GeneTree" id="ENSGT00940000166743"/>
<evidence type="ECO:0000259" key="6">
    <source>
        <dbReference type="PROSITE" id="PS51720"/>
    </source>
</evidence>
<dbReference type="STRING" id="109280.ENSHCOP00000004539"/>
<dbReference type="GeneID" id="109516433"/>
<proteinExistence type="inferred from homology"/>
<dbReference type="OMA" id="NEIWRRD"/>
<dbReference type="AlphaFoldDB" id="A0A3Q3D717"/>
<dbReference type="PANTHER" id="PTHR10903">
    <property type="entry name" value="GTPASE, IMAP FAMILY MEMBER-RELATED"/>
    <property type="match status" value="1"/>
</dbReference>
<organism evidence="7 8">
    <name type="scientific">Hippocampus comes</name>
    <name type="common">Tiger tail seahorse</name>
    <dbReference type="NCBI Taxonomy" id="109280"/>
    <lineage>
        <taxon>Eukaryota</taxon>
        <taxon>Metazoa</taxon>
        <taxon>Chordata</taxon>
        <taxon>Craniata</taxon>
        <taxon>Vertebrata</taxon>
        <taxon>Euteleostomi</taxon>
        <taxon>Actinopterygii</taxon>
        <taxon>Neopterygii</taxon>
        <taxon>Teleostei</taxon>
        <taxon>Neoteleostei</taxon>
        <taxon>Acanthomorphata</taxon>
        <taxon>Syngnathiaria</taxon>
        <taxon>Syngnathiformes</taxon>
        <taxon>Syngnathoidei</taxon>
        <taxon>Syngnathidae</taxon>
        <taxon>Hippocampus</taxon>
    </lineage>
</organism>
<keyword evidence="5" id="KW-0472">Membrane</keyword>
<sequence length="540" mass="56149">MENYLSPSLSGEEHEPVDMEDVLGIAGLEEDLRLVLIGNTGSGKSASGNTILGRRQFLSKLSASSVTRKCQCGSTELAEGHDQKRLRRLTVVDMPGFGDTHLTEEEIYIEMAKCLTFCAPGPHAFLLVVAIGRYTQHEDQAIINLAKIFGDDAVKYHTVVLFTRGDELEGMEFDEYLKDSPAGLRNLIDKCGGRYQVFNNQKNSNNPAQVQELISKADSMVKQSKSRYFSNAMFEEAEAAMREEQRRRMLEKSYEEQSELEPDEKESKRVSQWPRKRKLQGENEKSKRRGSSGASEKMREAAAVSPQVLERLKRVVSSGVIGLAVGVAFGIAVPLTAALSASLVGKAVGLVAIQLTGASAAGAAGVGKAVGAVVAAASGKTALALGATAGGLVGGAIGVVAGSEAESLKEGASDTLEQVSSVGVFALGASIGVGASLGTGAAVSAALGAQGAASASLASVAGQNAPAPVGALAAETGAAVVQDTVAAAPVAAARHPVLDTLTSVGKAVAVVTLPASAAVKIIKCKTKDSEKTTYKFSWKK</sequence>
<dbReference type="PROSITE" id="PS51720">
    <property type="entry name" value="G_AIG1"/>
    <property type="match status" value="1"/>
</dbReference>
<dbReference type="InterPro" id="IPR006703">
    <property type="entry name" value="G_AIG1"/>
</dbReference>
<keyword evidence="5" id="KW-1133">Transmembrane helix</keyword>
<dbReference type="RefSeq" id="XP_019726522.1">
    <property type="nucleotide sequence ID" value="XM_019870963.1"/>
</dbReference>
<keyword evidence="8" id="KW-1185">Reference proteome</keyword>
<dbReference type="Ensembl" id="ENSHCOT00000006874.1">
    <property type="protein sequence ID" value="ENSHCOP00000004539.1"/>
    <property type="gene ID" value="ENSHCOG00000006006.1"/>
</dbReference>
<evidence type="ECO:0000256" key="2">
    <source>
        <dbReference type="ARBA" id="ARBA00022741"/>
    </source>
</evidence>
<dbReference type="InterPro" id="IPR027417">
    <property type="entry name" value="P-loop_NTPase"/>
</dbReference>
<comment type="similarity">
    <text evidence="1">Belongs to the TRAFAC class TrmE-Era-EngA-EngB-Septin-like GTPase superfamily. AIG1/Toc34/Toc159-like paraseptin GTPase family. IAN subfamily.</text>
</comment>
<evidence type="ECO:0000313" key="7">
    <source>
        <dbReference type="Ensembl" id="ENSHCOP00000004539.1"/>
    </source>
</evidence>
<evidence type="ECO:0000256" key="1">
    <source>
        <dbReference type="ARBA" id="ARBA00008535"/>
    </source>
</evidence>
<feature type="region of interest" description="Disordered" evidence="4">
    <location>
        <begin position="248"/>
        <end position="300"/>
    </location>
</feature>
<dbReference type="SUPFAM" id="SSF52540">
    <property type="entry name" value="P-loop containing nucleoside triphosphate hydrolases"/>
    <property type="match status" value="1"/>
</dbReference>
<dbReference type="GO" id="GO:0005525">
    <property type="term" value="F:GTP binding"/>
    <property type="evidence" value="ECO:0007669"/>
    <property type="project" value="UniProtKB-KW"/>
</dbReference>
<dbReference type="FunFam" id="3.40.50.300:FF:000366">
    <property type="entry name" value="GTPase, IMAP family member 2"/>
    <property type="match status" value="1"/>
</dbReference>
<keyword evidence="2" id="KW-0547">Nucleotide-binding</keyword>
<feature type="transmembrane region" description="Helical" evidence="5">
    <location>
        <begin position="320"/>
        <end position="341"/>
    </location>
</feature>
<feature type="domain" description="AIG1-type G" evidence="6">
    <location>
        <begin position="29"/>
        <end position="238"/>
    </location>
</feature>
<evidence type="ECO:0000313" key="8">
    <source>
        <dbReference type="Proteomes" id="UP000264820"/>
    </source>
</evidence>
<dbReference type="RefSeq" id="XP_019726524.1">
    <property type="nucleotide sequence ID" value="XM_019870965.1"/>
</dbReference>
<dbReference type="KEGG" id="hcq:109516433"/>
<dbReference type="Gene3D" id="3.40.50.300">
    <property type="entry name" value="P-loop containing nucleotide triphosphate hydrolases"/>
    <property type="match status" value="1"/>
</dbReference>
<dbReference type="PANTHER" id="PTHR10903:SF170">
    <property type="entry name" value="GTPASE IMAP FAMILY MEMBER 7"/>
    <property type="match status" value="1"/>
</dbReference>
<keyword evidence="5" id="KW-0812">Transmembrane</keyword>
<evidence type="ECO:0000256" key="4">
    <source>
        <dbReference type="SAM" id="MobiDB-lite"/>
    </source>
</evidence>
<dbReference type="OrthoDB" id="8954335at2759"/>
<reference evidence="7" key="2">
    <citation type="submission" date="2025-09" db="UniProtKB">
        <authorList>
            <consortium name="Ensembl"/>
        </authorList>
    </citation>
    <scope>IDENTIFICATION</scope>
</reference>
<protein>
    <submittedName>
        <fullName evidence="7">GTPase IMAP family member 4-like</fullName>
    </submittedName>
</protein>
<dbReference type="Proteomes" id="UP000264820">
    <property type="component" value="Unplaced"/>
</dbReference>
<keyword evidence="3" id="KW-0342">GTP-binding</keyword>
<feature type="transmembrane region" description="Helical" evidence="5">
    <location>
        <begin position="382"/>
        <end position="402"/>
    </location>
</feature>
<reference evidence="7" key="1">
    <citation type="submission" date="2025-08" db="UniProtKB">
        <authorList>
            <consortium name="Ensembl"/>
        </authorList>
    </citation>
    <scope>IDENTIFICATION</scope>
</reference>
<feature type="transmembrane region" description="Helical" evidence="5">
    <location>
        <begin position="422"/>
        <end position="447"/>
    </location>
</feature>
<dbReference type="RefSeq" id="XP_019726523.1">
    <property type="nucleotide sequence ID" value="XM_019870964.1"/>
</dbReference>
<evidence type="ECO:0000256" key="3">
    <source>
        <dbReference type="ARBA" id="ARBA00023134"/>
    </source>
</evidence>